<name>A0A445D145_ARAHY</name>
<dbReference type="Proteomes" id="UP000289738">
    <property type="component" value="Chromosome A05"/>
</dbReference>
<keyword evidence="2" id="KW-1185">Reference proteome</keyword>
<proteinExistence type="predicted"/>
<comment type="caution">
    <text evidence="1">The sequence shown here is derived from an EMBL/GenBank/DDBJ whole genome shotgun (WGS) entry which is preliminary data.</text>
</comment>
<evidence type="ECO:0000313" key="1">
    <source>
        <dbReference type="EMBL" id="RYR56878.1"/>
    </source>
</evidence>
<dbReference type="EMBL" id="SDMP01000005">
    <property type="protein sequence ID" value="RYR56878.1"/>
    <property type="molecule type" value="Genomic_DNA"/>
</dbReference>
<sequence length="95" mass="10644">MVSEGANTMNVGRAVLARTEHMTRDLGDHKGWPRLLHCGCSSLSPLTCCNISSVIVTYGSEYFQQWRGYHALIEIFSEKDYLIGTPDELKSALYC</sequence>
<reference evidence="1 2" key="1">
    <citation type="submission" date="2019-01" db="EMBL/GenBank/DDBJ databases">
        <title>Sequencing of cultivated peanut Arachis hypogaea provides insights into genome evolution and oil improvement.</title>
        <authorList>
            <person name="Chen X."/>
        </authorList>
    </citation>
    <scope>NUCLEOTIDE SEQUENCE [LARGE SCALE GENOMIC DNA]</scope>
    <source>
        <strain evidence="2">cv. Fuhuasheng</strain>
        <tissue evidence="1">Leaves</tissue>
    </source>
</reference>
<organism evidence="1 2">
    <name type="scientific">Arachis hypogaea</name>
    <name type="common">Peanut</name>
    <dbReference type="NCBI Taxonomy" id="3818"/>
    <lineage>
        <taxon>Eukaryota</taxon>
        <taxon>Viridiplantae</taxon>
        <taxon>Streptophyta</taxon>
        <taxon>Embryophyta</taxon>
        <taxon>Tracheophyta</taxon>
        <taxon>Spermatophyta</taxon>
        <taxon>Magnoliopsida</taxon>
        <taxon>eudicotyledons</taxon>
        <taxon>Gunneridae</taxon>
        <taxon>Pentapetalae</taxon>
        <taxon>rosids</taxon>
        <taxon>fabids</taxon>
        <taxon>Fabales</taxon>
        <taxon>Fabaceae</taxon>
        <taxon>Papilionoideae</taxon>
        <taxon>50 kb inversion clade</taxon>
        <taxon>dalbergioids sensu lato</taxon>
        <taxon>Dalbergieae</taxon>
        <taxon>Pterocarpus clade</taxon>
        <taxon>Arachis</taxon>
    </lineage>
</organism>
<accession>A0A445D145</accession>
<protein>
    <submittedName>
        <fullName evidence="1">Uncharacterized protein</fullName>
    </submittedName>
</protein>
<evidence type="ECO:0000313" key="2">
    <source>
        <dbReference type="Proteomes" id="UP000289738"/>
    </source>
</evidence>
<gene>
    <name evidence="1" type="ORF">Ahy_A05g022606</name>
</gene>
<dbReference type="AlphaFoldDB" id="A0A445D145"/>